<dbReference type="Gene3D" id="1.10.30.50">
    <property type="match status" value="1"/>
</dbReference>
<dbReference type="EMBL" id="CP010311">
    <property type="protein sequence ID" value="AJF06285.1"/>
    <property type="molecule type" value="Genomic_DNA"/>
</dbReference>
<protein>
    <recommendedName>
        <fullName evidence="1">HNH nuclease domain-containing protein</fullName>
    </recommendedName>
</protein>
<gene>
    <name evidence="2" type="ORF">GSUB_06555</name>
</gene>
<dbReference type="GO" id="GO:0003676">
    <property type="term" value="F:nucleic acid binding"/>
    <property type="evidence" value="ECO:0007669"/>
    <property type="project" value="InterPro"/>
</dbReference>
<keyword evidence="3" id="KW-1185">Reference proteome</keyword>
<name>A0A0B5FQB3_9BACT</name>
<dbReference type="STRING" id="483547.GSUB_06555"/>
<dbReference type="OrthoDB" id="9802901at2"/>
<dbReference type="SMART" id="SM00507">
    <property type="entry name" value="HNHc"/>
    <property type="match status" value="1"/>
</dbReference>
<accession>A0A0B5FQB3</accession>
<evidence type="ECO:0000313" key="3">
    <source>
        <dbReference type="Proteomes" id="UP000035036"/>
    </source>
</evidence>
<dbReference type="InterPro" id="IPR003615">
    <property type="entry name" value="HNH_nuc"/>
</dbReference>
<dbReference type="RefSeq" id="WP_040199853.1">
    <property type="nucleotide sequence ID" value="NZ_CP010311.1"/>
</dbReference>
<feature type="domain" description="HNH nuclease" evidence="1">
    <location>
        <begin position="61"/>
        <end position="110"/>
    </location>
</feature>
<proteinExistence type="predicted"/>
<dbReference type="HOGENOM" id="CLU_1319409_0_0_7"/>
<dbReference type="CDD" id="cd00085">
    <property type="entry name" value="HNHc"/>
    <property type="match status" value="1"/>
</dbReference>
<dbReference type="KEGG" id="gsb:GSUB_06555"/>
<dbReference type="PANTHER" id="PTHR33877">
    <property type="entry name" value="SLL1193 PROTEIN"/>
    <property type="match status" value="1"/>
</dbReference>
<dbReference type="Proteomes" id="UP000035036">
    <property type="component" value="Chromosome"/>
</dbReference>
<evidence type="ECO:0000313" key="2">
    <source>
        <dbReference type="EMBL" id="AJF06285.1"/>
    </source>
</evidence>
<organism evidence="2 3">
    <name type="scientific">Geoalkalibacter subterraneus</name>
    <dbReference type="NCBI Taxonomy" id="483547"/>
    <lineage>
        <taxon>Bacteria</taxon>
        <taxon>Pseudomonadati</taxon>
        <taxon>Thermodesulfobacteriota</taxon>
        <taxon>Desulfuromonadia</taxon>
        <taxon>Desulfuromonadales</taxon>
        <taxon>Geoalkalibacteraceae</taxon>
        <taxon>Geoalkalibacter</taxon>
    </lineage>
</organism>
<dbReference type="GO" id="GO:0008270">
    <property type="term" value="F:zinc ion binding"/>
    <property type="evidence" value="ECO:0007669"/>
    <property type="project" value="InterPro"/>
</dbReference>
<dbReference type="InterPro" id="IPR052892">
    <property type="entry name" value="NA-targeting_endonuclease"/>
</dbReference>
<dbReference type="GO" id="GO:0004519">
    <property type="term" value="F:endonuclease activity"/>
    <property type="evidence" value="ECO:0007669"/>
    <property type="project" value="InterPro"/>
</dbReference>
<dbReference type="Pfam" id="PF01844">
    <property type="entry name" value="HNH"/>
    <property type="match status" value="1"/>
</dbReference>
<dbReference type="AlphaFoldDB" id="A0A0B5FQB3"/>
<evidence type="ECO:0000259" key="1">
    <source>
        <dbReference type="SMART" id="SM00507"/>
    </source>
</evidence>
<dbReference type="InterPro" id="IPR002711">
    <property type="entry name" value="HNH"/>
</dbReference>
<dbReference type="PANTHER" id="PTHR33877:SF1">
    <property type="entry name" value="TYPE IV METHYL-DIRECTED RESTRICTION ENZYME ECOKMCRA"/>
    <property type="match status" value="1"/>
</dbReference>
<sequence>MATPTPETVQEQISWSYANLARAHSALEDGVKKYQRIHHIIRNRTYHGLLSGKIAMRSLYDDERLKMTAPQACYYCGAKDSLAVDHLIPRIRGGPDDADNLIWACRSCNSSKQGRDMLVWATSKGFFPSILLLRRYTKIVARYCDQNGYMSTPLCQLVDGDMPFDVRLLPTKFPPLEELMLWVPSEGEENPNNAFHSDGDSAALHPRR</sequence>
<reference evidence="2 3" key="1">
    <citation type="journal article" date="2015" name="Genome Announc.">
        <title>Genomes of Geoalkalibacter ferrihydriticus Z-0531T and Geoalkalibacter subterraneus Red1T, Two Haloalkaliphilic Metal-Reducing Deltaproteobacteria.</title>
        <authorList>
            <person name="Badalamenti J.P."/>
            <person name="Krajmalnik-Brown R."/>
            <person name="Torres C.I."/>
            <person name="Bond D.R."/>
        </authorList>
    </citation>
    <scope>NUCLEOTIDE SEQUENCE [LARGE SCALE GENOMIC DNA]</scope>
    <source>
        <strain evidence="2 3">Red1</strain>
    </source>
</reference>